<keyword evidence="1" id="KW-0732">Signal</keyword>
<proteinExistence type="predicted"/>
<organism evidence="2 3">
    <name type="scientific">Xanthomonas campestris pv. campestris (strain 8004)</name>
    <dbReference type="NCBI Taxonomy" id="314565"/>
    <lineage>
        <taxon>Bacteria</taxon>
        <taxon>Pseudomonadati</taxon>
        <taxon>Pseudomonadota</taxon>
        <taxon>Gammaproteobacteria</taxon>
        <taxon>Lysobacterales</taxon>
        <taxon>Lysobacteraceae</taxon>
        <taxon>Xanthomonas</taxon>
    </lineage>
</organism>
<dbReference type="KEGG" id="xcb:XC_4007"/>
<reference evidence="2 3" key="1">
    <citation type="journal article" date="2005" name="Genome Res.">
        <title>Comparative and functional genomic analyses of the pathogenicity of phytopathogen Xanthomonas campestris pv. campestris.</title>
        <authorList>
            <person name="Qian W."/>
            <person name="Jia Y."/>
            <person name="Ren S.X."/>
            <person name="He Y.Q."/>
            <person name="Feng J.X."/>
            <person name="Lu L.F."/>
            <person name="Sun Q."/>
            <person name="Ying G."/>
            <person name="Tang D.J."/>
            <person name="Tang H."/>
            <person name="Wu W."/>
            <person name="Hao P."/>
            <person name="Wang L."/>
            <person name="Jiang B.L."/>
            <person name="Zeng S."/>
            <person name="Gu W.Y."/>
            <person name="Lu G."/>
            <person name="Rong L."/>
            <person name="Tian Y."/>
            <person name="Yao Z."/>
            <person name="Fu G."/>
            <person name="Chen B."/>
            <person name="Fang R."/>
            <person name="Qiang B."/>
            <person name="Chen Z."/>
            <person name="Zhao G.P."/>
            <person name="Tang J.L."/>
            <person name="He C."/>
        </authorList>
    </citation>
    <scope>NUCLEOTIDE SEQUENCE [LARGE SCALE GENOMIC DNA]</scope>
    <source>
        <strain evidence="2 3">8004</strain>
    </source>
</reference>
<gene>
    <name evidence="2" type="ordered locus">XC_4007</name>
</gene>
<name>A0A0H2XC51_XANC8</name>
<dbReference type="HOGENOM" id="CLU_1359963_0_0_6"/>
<sequence length="201" mass="21881">MRKWMLLLGVALSYTASPGHAQVYTPTNLGDCIDIMAWNSQLLLGQLASHTKGRYYGSPSRLDPVSLSIYVEPYSCDADAPSYSGAPKTTGILAHELGHFAAGIPNVTPPLTKTEYVERLCVWEAQAASNNFKASSEIYQATAGYLDVPLIAQNASVIEPLIAGNSPLIDIGNAFCDGNTNSSGKTYRKFYEDDYDARYPW</sequence>
<feature type="chain" id="PRO_5002601110" description="Secreted protein" evidence="1">
    <location>
        <begin position="22"/>
        <end position="201"/>
    </location>
</feature>
<dbReference type="Proteomes" id="UP000000420">
    <property type="component" value="Chromosome"/>
</dbReference>
<dbReference type="AlphaFoldDB" id="A0A0H2XC51"/>
<evidence type="ECO:0000313" key="3">
    <source>
        <dbReference type="Proteomes" id="UP000000420"/>
    </source>
</evidence>
<dbReference type="RefSeq" id="WP_011038993.1">
    <property type="nucleotide sequence ID" value="NC_007086.1"/>
</dbReference>
<evidence type="ECO:0008006" key="4">
    <source>
        <dbReference type="Google" id="ProtNLM"/>
    </source>
</evidence>
<evidence type="ECO:0000256" key="1">
    <source>
        <dbReference type="SAM" id="SignalP"/>
    </source>
</evidence>
<dbReference type="EMBL" id="CP000050">
    <property type="protein sequence ID" value="AAY51046.1"/>
    <property type="molecule type" value="Genomic_DNA"/>
</dbReference>
<protein>
    <recommendedName>
        <fullName evidence="4">Secreted protein</fullName>
    </recommendedName>
</protein>
<evidence type="ECO:0000313" key="2">
    <source>
        <dbReference type="EMBL" id="AAY51046.1"/>
    </source>
</evidence>
<feature type="signal peptide" evidence="1">
    <location>
        <begin position="1"/>
        <end position="21"/>
    </location>
</feature>
<accession>A0A0H2XC51</accession>